<feature type="transmembrane region" description="Helical" evidence="5">
    <location>
        <begin position="193"/>
        <end position="211"/>
    </location>
</feature>
<dbReference type="Pfam" id="PF02659">
    <property type="entry name" value="Mntp"/>
    <property type="match status" value="1"/>
</dbReference>
<evidence type="ECO:0000256" key="4">
    <source>
        <dbReference type="ARBA" id="ARBA00023136"/>
    </source>
</evidence>
<dbReference type="PANTHER" id="PTHR35529">
    <property type="entry name" value="MANGANESE EFFLUX PUMP MNTP-RELATED"/>
    <property type="match status" value="1"/>
</dbReference>
<organism evidence="6 7">
    <name type="scientific">Metaclostridioides mangenotii</name>
    <dbReference type="NCBI Taxonomy" id="1540"/>
    <lineage>
        <taxon>Bacteria</taxon>
        <taxon>Bacillati</taxon>
        <taxon>Bacillota</taxon>
        <taxon>Clostridia</taxon>
        <taxon>Peptostreptococcales</taxon>
        <taxon>Peptostreptococcaceae</taxon>
        <taxon>Metaclostridioides</taxon>
    </lineage>
</organism>
<evidence type="ECO:0000313" key="6">
    <source>
        <dbReference type="EMBL" id="MBP1856215.1"/>
    </source>
</evidence>
<comment type="caution">
    <text evidence="6">The sequence shown here is derived from an EMBL/GenBank/DDBJ whole genome shotgun (WGS) entry which is preliminary data.</text>
</comment>
<sequence length="213" mass="22962">MSFSVFYFLEIFLLVIALSIDSFVASFAYGANKIKIPILSVAVINIICTLVLGISLFLGSAIGSCIPASLTKIICFSILFLIGLIKLFDSTSKSFIKKNNNINKEINFSMFNLSFILQIYVNPENADKDLSKSLSVKESVALALALSMDALAAGFGAGIADISYSLVLFSFLVVNTSLMVIACNLGGKVSEKINMDISWISGVLLIVLAFLKL</sequence>
<dbReference type="InterPro" id="IPR003810">
    <property type="entry name" value="Mntp/YtaF"/>
</dbReference>
<dbReference type="PANTHER" id="PTHR35529:SF2">
    <property type="entry name" value="SPORULATION PROTEIN YTAF-RELATED"/>
    <property type="match status" value="1"/>
</dbReference>
<proteinExistence type="predicted"/>
<feature type="transmembrane region" description="Helical" evidence="5">
    <location>
        <begin position="36"/>
        <end position="58"/>
    </location>
</feature>
<dbReference type="NCBIfam" id="TIGR02840">
    <property type="entry name" value="spore_YtaF"/>
    <property type="match status" value="1"/>
</dbReference>
<keyword evidence="7" id="KW-1185">Reference proteome</keyword>
<reference evidence="6 7" key="1">
    <citation type="submission" date="2021-03" db="EMBL/GenBank/DDBJ databases">
        <title>Genomic Encyclopedia of Type Strains, Phase IV (KMG-IV): sequencing the most valuable type-strain genomes for metagenomic binning, comparative biology and taxonomic classification.</title>
        <authorList>
            <person name="Goeker M."/>
        </authorList>
    </citation>
    <scope>NUCLEOTIDE SEQUENCE [LARGE SCALE GENOMIC DNA]</scope>
    <source>
        <strain evidence="6 7">DSM 1289</strain>
    </source>
</reference>
<name>A0ABS4EE47_9FIRM</name>
<evidence type="ECO:0000256" key="5">
    <source>
        <dbReference type="SAM" id="Phobius"/>
    </source>
</evidence>
<keyword evidence="3 5" id="KW-1133">Transmembrane helix</keyword>
<gene>
    <name evidence="6" type="ORF">J2Z43_002663</name>
</gene>
<keyword evidence="2 5" id="KW-0812">Transmembrane</keyword>
<keyword evidence="1" id="KW-1003">Cell membrane</keyword>
<evidence type="ECO:0000313" key="7">
    <source>
        <dbReference type="Proteomes" id="UP000767291"/>
    </source>
</evidence>
<dbReference type="Proteomes" id="UP000767291">
    <property type="component" value="Unassembled WGS sequence"/>
</dbReference>
<feature type="transmembrane region" description="Helical" evidence="5">
    <location>
        <begin position="6"/>
        <end position="29"/>
    </location>
</feature>
<evidence type="ECO:0000256" key="3">
    <source>
        <dbReference type="ARBA" id="ARBA00022989"/>
    </source>
</evidence>
<feature type="transmembrane region" description="Helical" evidence="5">
    <location>
        <begin position="70"/>
        <end position="88"/>
    </location>
</feature>
<accession>A0ABS4EE47</accession>
<keyword evidence="4 5" id="KW-0472">Membrane</keyword>
<dbReference type="EMBL" id="JAGGJX010000007">
    <property type="protein sequence ID" value="MBP1856215.1"/>
    <property type="molecule type" value="Genomic_DNA"/>
</dbReference>
<evidence type="ECO:0000256" key="2">
    <source>
        <dbReference type="ARBA" id="ARBA00022692"/>
    </source>
</evidence>
<protein>
    <submittedName>
        <fullName evidence="6">Sporulation protein YtaF</fullName>
    </submittedName>
</protein>
<evidence type="ECO:0000256" key="1">
    <source>
        <dbReference type="ARBA" id="ARBA00022475"/>
    </source>
</evidence>
<dbReference type="InterPro" id="IPR014205">
    <property type="entry name" value="Spore_YtaF"/>
</dbReference>
<dbReference type="RefSeq" id="WP_209457548.1">
    <property type="nucleotide sequence ID" value="NZ_BAAACS010000017.1"/>
</dbReference>